<organism evidence="2 3">
    <name type="scientific">Pengzhenrongella frigida</name>
    <dbReference type="NCBI Taxonomy" id="1259133"/>
    <lineage>
        <taxon>Bacteria</taxon>
        <taxon>Bacillati</taxon>
        <taxon>Actinomycetota</taxon>
        <taxon>Actinomycetes</taxon>
        <taxon>Micrococcales</taxon>
        <taxon>Pengzhenrongella</taxon>
    </lineage>
</organism>
<dbReference type="CDD" id="cd14814">
    <property type="entry name" value="Peptidase_M15"/>
    <property type="match status" value="1"/>
</dbReference>
<dbReference type="Gene3D" id="3.30.1380.10">
    <property type="match status" value="1"/>
</dbReference>
<dbReference type="SUPFAM" id="SSF55166">
    <property type="entry name" value="Hedgehog/DD-peptidase"/>
    <property type="match status" value="1"/>
</dbReference>
<evidence type="ECO:0000259" key="1">
    <source>
        <dbReference type="Pfam" id="PF02557"/>
    </source>
</evidence>
<evidence type="ECO:0000313" key="2">
    <source>
        <dbReference type="EMBL" id="RYV49664.1"/>
    </source>
</evidence>
<dbReference type="OrthoDB" id="5496837at2"/>
<evidence type="ECO:0000313" key="3">
    <source>
        <dbReference type="Proteomes" id="UP000293764"/>
    </source>
</evidence>
<feature type="domain" description="D-alanyl-D-alanine carboxypeptidase-like core" evidence="1">
    <location>
        <begin position="20"/>
        <end position="132"/>
    </location>
</feature>
<reference evidence="2 3" key="1">
    <citation type="submission" date="2019-01" db="EMBL/GenBank/DDBJ databases">
        <title>Novel species of Cellulomonas.</title>
        <authorList>
            <person name="Liu Q."/>
            <person name="Xin Y.-H."/>
        </authorList>
    </citation>
    <scope>NUCLEOTIDE SEQUENCE [LARGE SCALE GENOMIC DNA]</scope>
    <source>
        <strain evidence="2 3">HLT2-17</strain>
    </source>
</reference>
<name>A0A4V1ZGT5_9MICO</name>
<dbReference type="AlphaFoldDB" id="A0A4V1ZGT5"/>
<proteinExistence type="predicted"/>
<dbReference type="GO" id="GO:0006508">
    <property type="term" value="P:proteolysis"/>
    <property type="evidence" value="ECO:0007669"/>
    <property type="project" value="InterPro"/>
</dbReference>
<dbReference type="InterPro" id="IPR003709">
    <property type="entry name" value="VanY-like_core_dom"/>
</dbReference>
<comment type="caution">
    <text evidence="2">The sequence shown here is derived from an EMBL/GenBank/DDBJ whole genome shotgun (WGS) entry which is preliminary data.</text>
</comment>
<dbReference type="Proteomes" id="UP000293764">
    <property type="component" value="Unassembled WGS sequence"/>
</dbReference>
<dbReference type="GO" id="GO:0008233">
    <property type="term" value="F:peptidase activity"/>
    <property type="evidence" value="ECO:0007669"/>
    <property type="project" value="InterPro"/>
</dbReference>
<keyword evidence="3" id="KW-1185">Reference proteome</keyword>
<dbReference type="EMBL" id="SDWW01000059">
    <property type="protein sequence ID" value="RYV49664.1"/>
    <property type="molecule type" value="Genomic_DNA"/>
</dbReference>
<gene>
    <name evidence="2" type="ORF">EUA98_17635</name>
</gene>
<dbReference type="Pfam" id="PF02557">
    <property type="entry name" value="VanY"/>
    <property type="match status" value="1"/>
</dbReference>
<accession>A0A4V1ZGT5</accession>
<dbReference type="InterPro" id="IPR009045">
    <property type="entry name" value="Zn_M74/Hedgehog-like"/>
</dbReference>
<protein>
    <recommendedName>
        <fullName evidence="1">D-alanyl-D-alanine carboxypeptidase-like core domain-containing protein</fullName>
    </recommendedName>
</protein>
<sequence>MPASAMCLIPWGTDQIGSPQYLRCDAAAALTRLNDAFRAQFGEAIAMDLTYRSYEEQVAIRAYFGSLAAKPGTSNHGLGLALDVQEGPDVYGFGTPRYDWLVANGPAFGWVAPASVRAGAAYPEYWHFEYQP</sequence>